<evidence type="ECO:0000256" key="1">
    <source>
        <dbReference type="PROSITE-ProRule" id="PRU00042"/>
    </source>
</evidence>
<organism evidence="4">
    <name type="scientific">Physcomitrium patens</name>
    <name type="common">Spreading-leaved earth moss</name>
    <name type="synonym">Physcomitrella patens</name>
    <dbReference type="NCBI Taxonomy" id="3218"/>
    <lineage>
        <taxon>Eukaryota</taxon>
        <taxon>Viridiplantae</taxon>
        <taxon>Streptophyta</taxon>
        <taxon>Embryophyta</taxon>
        <taxon>Bryophyta</taxon>
        <taxon>Bryophytina</taxon>
        <taxon>Bryopsida</taxon>
        <taxon>Funariidae</taxon>
        <taxon>Funariales</taxon>
        <taxon>Funariaceae</taxon>
        <taxon>Physcomitrium</taxon>
    </lineage>
</organism>
<evidence type="ECO:0000259" key="3">
    <source>
        <dbReference type="PROSITE" id="PS50157"/>
    </source>
</evidence>
<evidence type="ECO:0000256" key="2">
    <source>
        <dbReference type="SAM" id="MobiDB-lite"/>
    </source>
</evidence>
<accession>A0A2K1JX78</accession>
<evidence type="ECO:0000313" key="4">
    <source>
        <dbReference type="EMBL" id="PNR46136.1"/>
    </source>
</evidence>
<reference evidence="4 6" key="2">
    <citation type="journal article" date="2018" name="Plant J.">
        <title>The Physcomitrella patens chromosome-scale assembly reveals moss genome structure and evolution.</title>
        <authorList>
            <person name="Lang D."/>
            <person name="Ullrich K.K."/>
            <person name="Murat F."/>
            <person name="Fuchs J."/>
            <person name="Jenkins J."/>
            <person name="Haas F.B."/>
            <person name="Piednoel M."/>
            <person name="Gundlach H."/>
            <person name="Van Bel M."/>
            <person name="Meyberg R."/>
            <person name="Vives C."/>
            <person name="Morata J."/>
            <person name="Symeonidi A."/>
            <person name="Hiss M."/>
            <person name="Muchero W."/>
            <person name="Kamisugi Y."/>
            <person name="Saleh O."/>
            <person name="Blanc G."/>
            <person name="Decker E.L."/>
            <person name="van Gessel N."/>
            <person name="Grimwood J."/>
            <person name="Hayes R.D."/>
            <person name="Graham S.W."/>
            <person name="Gunter L.E."/>
            <person name="McDaniel S.F."/>
            <person name="Hoernstein S.N.W."/>
            <person name="Larsson A."/>
            <person name="Li F.W."/>
            <person name="Perroud P.F."/>
            <person name="Phillips J."/>
            <person name="Ranjan P."/>
            <person name="Rokshar D.S."/>
            <person name="Rothfels C.J."/>
            <person name="Schneider L."/>
            <person name="Shu S."/>
            <person name="Stevenson D.W."/>
            <person name="Thummler F."/>
            <person name="Tillich M."/>
            <person name="Villarreal Aguilar J.C."/>
            <person name="Widiez T."/>
            <person name="Wong G.K."/>
            <person name="Wymore A."/>
            <person name="Zhang Y."/>
            <person name="Zimmer A.D."/>
            <person name="Quatrano R.S."/>
            <person name="Mayer K.F.X."/>
            <person name="Goodstein D."/>
            <person name="Casacuberta J.M."/>
            <person name="Vandepoele K."/>
            <person name="Reski R."/>
            <person name="Cuming A.C."/>
            <person name="Tuskan G.A."/>
            <person name="Maumus F."/>
            <person name="Salse J."/>
            <person name="Schmutz J."/>
            <person name="Rensing S.A."/>
        </authorList>
    </citation>
    <scope>NUCLEOTIDE SEQUENCE [LARGE SCALE GENOMIC DNA]</scope>
    <source>
        <strain evidence="5 6">cv. Gransden 2004</strain>
    </source>
</reference>
<keyword evidence="1" id="KW-0863">Zinc-finger</keyword>
<dbReference type="Gene3D" id="3.40.50.1010">
    <property type="entry name" value="5'-nuclease"/>
    <property type="match status" value="1"/>
</dbReference>
<dbReference type="AlphaFoldDB" id="A0A2K1JX78"/>
<dbReference type="RefSeq" id="XP_024387619.1">
    <property type="nucleotide sequence ID" value="XM_024531851.2"/>
</dbReference>
<dbReference type="OrthoDB" id="3518456at2759"/>
<dbReference type="PaxDb" id="3218-PP1S95_121V6.1"/>
<keyword evidence="6" id="KW-1185">Reference proteome</keyword>
<dbReference type="GO" id="GO:0004540">
    <property type="term" value="F:RNA nuclease activity"/>
    <property type="evidence" value="ECO:0007669"/>
    <property type="project" value="InterPro"/>
</dbReference>
<dbReference type="Proteomes" id="UP000006727">
    <property type="component" value="Chromosome 10"/>
</dbReference>
<name>A0A2K1JX78_PHYPA</name>
<dbReference type="PROSITE" id="PS00028">
    <property type="entry name" value="ZINC_FINGER_C2H2_1"/>
    <property type="match status" value="1"/>
</dbReference>
<dbReference type="Gramene" id="Pp3c10_1440V3.2">
    <property type="protein sequence ID" value="Pp3c10_1440V3.2"/>
    <property type="gene ID" value="Pp3c10_1440"/>
</dbReference>
<dbReference type="GO" id="GO:0008270">
    <property type="term" value="F:zinc ion binding"/>
    <property type="evidence" value="ECO:0007669"/>
    <property type="project" value="UniProtKB-KW"/>
</dbReference>
<reference evidence="5" key="3">
    <citation type="submission" date="2020-12" db="UniProtKB">
        <authorList>
            <consortium name="EnsemblPlants"/>
        </authorList>
    </citation>
    <scope>IDENTIFICATION</scope>
</reference>
<dbReference type="PANTHER" id="PTHR35744">
    <property type="entry name" value="C2H2-TYPE DOMAIN-CONTAINING PROTEIN"/>
    <property type="match status" value="1"/>
</dbReference>
<dbReference type="EMBL" id="ABEU02000010">
    <property type="protein sequence ID" value="PNR46136.1"/>
    <property type="molecule type" value="Genomic_DNA"/>
</dbReference>
<keyword evidence="1" id="KW-0862">Zinc</keyword>
<gene>
    <name evidence="5" type="primary">LOC112288058</name>
    <name evidence="4" type="ORF">PHYPA_013255</name>
</gene>
<dbReference type="Pfam" id="PF01936">
    <property type="entry name" value="NYN"/>
    <property type="match status" value="1"/>
</dbReference>
<dbReference type="Gramene" id="Pp3c10_1440V3.1">
    <property type="protein sequence ID" value="Pp3c10_1440V3.1"/>
    <property type="gene ID" value="Pp3c10_1440"/>
</dbReference>
<dbReference type="EnsemblPlants" id="Pp3c10_1440V3.1">
    <property type="protein sequence ID" value="Pp3c10_1440V3.1"/>
    <property type="gene ID" value="Pp3c10_1440"/>
</dbReference>
<feature type="region of interest" description="Disordered" evidence="2">
    <location>
        <begin position="390"/>
        <end position="419"/>
    </location>
</feature>
<dbReference type="EnsemblPlants" id="Pp3c10_1440V3.2">
    <property type="protein sequence ID" value="Pp3c10_1440V3.2"/>
    <property type="gene ID" value="Pp3c10_1440"/>
</dbReference>
<sequence length="433" mass="49359">MATLCNSNLVSCAGNLAAGSSLSEICTGRRISLSFMFIGRPLDLGQKLDLTKRISARRNSRIFSVYNPSVVEESNQSEDTDADLIEEAAEEEIRRTVGVFWDLDNKPPKGVAPYKAAISLRDLASEFGLVVDMVAYANHHAFTYVPQWIRDERQERKRLSVLEEQGAVKPEEPYICQFCGRKCQTYLKLLKHFKQLHEKERTKRMNHLKTLKGKRRQKFKAKLAEKEDKYQAIATQLLVPKKGYGLATELKRAGVYVRTVEDKPQAADEALIKHMTDYINKGLETLILISDDSDFVDILRFASRRNLQTIVIGDLMVLSKHADISFSWDEVASGRAQLAAAEAHKEWTNKAALIRELEDDSYLSSEQEDSEFTTVRSRLRISTFSEEEFFDSDDDVDDDDEAFDDYSDDEEESAFEDFSPWSRRAAGDINKVY</sequence>
<evidence type="ECO:0000313" key="6">
    <source>
        <dbReference type="Proteomes" id="UP000006727"/>
    </source>
</evidence>
<dbReference type="KEGG" id="ppp:112288058"/>
<keyword evidence="1" id="KW-0479">Metal-binding</keyword>
<evidence type="ECO:0000313" key="5">
    <source>
        <dbReference type="EnsemblPlants" id="Pp3c10_1440V3.1"/>
    </source>
</evidence>
<dbReference type="PANTHER" id="PTHR35744:SF2">
    <property type="entry name" value="OS06G0166200 PROTEIN"/>
    <property type="match status" value="1"/>
</dbReference>
<feature type="compositionally biased region" description="Acidic residues" evidence="2">
    <location>
        <begin position="390"/>
        <end position="415"/>
    </location>
</feature>
<dbReference type="InterPro" id="IPR013087">
    <property type="entry name" value="Znf_C2H2_type"/>
</dbReference>
<feature type="domain" description="C2H2-type" evidence="3">
    <location>
        <begin position="174"/>
        <end position="202"/>
    </location>
</feature>
<dbReference type="CDD" id="cd18725">
    <property type="entry name" value="PIN_LabA-like"/>
    <property type="match status" value="1"/>
</dbReference>
<proteinExistence type="predicted"/>
<reference evidence="4 6" key="1">
    <citation type="journal article" date="2008" name="Science">
        <title>The Physcomitrella genome reveals evolutionary insights into the conquest of land by plants.</title>
        <authorList>
            <person name="Rensing S."/>
            <person name="Lang D."/>
            <person name="Zimmer A."/>
            <person name="Terry A."/>
            <person name="Salamov A."/>
            <person name="Shapiro H."/>
            <person name="Nishiyama T."/>
            <person name="Perroud P.-F."/>
            <person name="Lindquist E."/>
            <person name="Kamisugi Y."/>
            <person name="Tanahashi T."/>
            <person name="Sakakibara K."/>
            <person name="Fujita T."/>
            <person name="Oishi K."/>
            <person name="Shin-I T."/>
            <person name="Kuroki Y."/>
            <person name="Toyoda A."/>
            <person name="Suzuki Y."/>
            <person name="Hashimoto A."/>
            <person name="Yamaguchi K."/>
            <person name="Sugano A."/>
            <person name="Kohara Y."/>
            <person name="Fujiyama A."/>
            <person name="Anterola A."/>
            <person name="Aoki S."/>
            <person name="Ashton N."/>
            <person name="Barbazuk W.B."/>
            <person name="Barker E."/>
            <person name="Bennetzen J."/>
            <person name="Bezanilla M."/>
            <person name="Blankenship R."/>
            <person name="Cho S.H."/>
            <person name="Dutcher S."/>
            <person name="Estelle M."/>
            <person name="Fawcett J.A."/>
            <person name="Gundlach H."/>
            <person name="Hanada K."/>
            <person name="Heyl A."/>
            <person name="Hicks K.A."/>
            <person name="Hugh J."/>
            <person name="Lohr M."/>
            <person name="Mayer K."/>
            <person name="Melkozernov A."/>
            <person name="Murata T."/>
            <person name="Nelson D."/>
            <person name="Pils B."/>
            <person name="Prigge M."/>
            <person name="Reiss B."/>
            <person name="Renner T."/>
            <person name="Rombauts S."/>
            <person name="Rushton P."/>
            <person name="Sanderfoot A."/>
            <person name="Schween G."/>
            <person name="Shiu S.-H."/>
            <person name="Stueber K."/>
            <person name="Theodoulou F.L."/>
            <person name="Tu H."/>
            <person name="Van de Peer Y."/>
            <person name="Verrier P.J."/>
            <person name="Waters E."/>
            <person name="Wood A."/>
            <person name="Yang L."/>
            <person name="Cove D."/>
            <person name="Cuming A."/>
            <person name="Hasebe M."/>
            <person name="Lucas S."/>
            <person name="Mishler D.B."/>
            <person name="Reski R."/>
            <person name="Grigoriev I."/>
            <person name="Quatrano R.S."/>
            <person name="Boore J.L."/>
        </authorList>
    </citation>
    <scope>NUCLEOTIDE SEQUENCE [LARGE SCALE GENOMIC DNA]</scope>
    <source>
        <strain evidence="5 6">cv. Gransden 2004</strain>
    </source>
</reference>
<protein>
    <recommendedName>
        <fullName evidence="3">C2H2-type domain-containing protein</fullName>
    </recommendedName>
</protein>
<dbReference type="InterPro" id="IPR021139">
    <property type="entry name" value="NYN"/>
</dbReference>
<dbReference type="GeneID" id="112288058"/>
<dbReference type="PROSITE" id="PS50157">
    <property type="entry name" value="ZINC_FINGER_C2H2_2"/>
    <property type="match status" value="1"/>
</dbReference>